<gene>
    <name evidence="1" type="ORF">HNO91_02345</name>
</gene>
<dbReference type="AlphaFoldDB" id="A0A7Y6DFK9"/>
<protein>
    <submittedName>
        <fullName evidence="1">Uncharacterized protein</fullName>
    </submittedName>
</protein>
<dbReference type="Proteomes" id="UP000536720">
    <property type="component" value="Unassembled WGS sequence"/>
</dbReference>
<accession>A0A7Y6DFK9</accession>
<dbReference type="RefSeq" id="WP_139642255.1">
    <property type="nucleotide sequence ID" value="NZ_JABFMR010000001.1"/>
</dbReference>
<sequence length="196" mass="22619">MSVPPDELDRLMTYFSRRRAPRLPLKYAESRPDREVLYRRMAQKEWDDASGSIRGSREGESTFDFEKAFETYQTGTYARVWTSTELAKVRGFENEAGGATGYVNVQFVFDEDLTSLFKGKILPQKMTGAQHMNDFVLMHREGYEPYLHGSKEIKMFTTTEEVEVTIARHKAFDLGFTKAQAVVLNKHLKFARLIPD</sequence>
<organism evidence="1 2">
    <name type="scientific">Pseudomonas corrugata</name>
    <dbReference type="NCBI Taxonomy" id="47879"/>
    <lineage>
        <taxon>Bacteria</taxon>
        <taxon>Pseudomonadati</taxon>
        <taxon>Pseudomonadota</taxon>
        <taxon>Gammaproteobacteria</taxon>
        <taxon>Pseudomonadales</taxon>
        <taxon>Pseudomonadaceae</taxon>
        <taxon>Pseudomonas</taxon>
    </lineage>
</organism>
<dbReference type="EMBL" id="JABFMR010000001">
    <property type="protein sequence ID" value="NUT85243.1"/>
    <property type="molecule type" value="Genomic_DNA"/>
</dbReference>
<name>A0A7Y6DFK9_9PSED</name>
<reference evidence="1 2" key="1">
    <citation type="journal article" date="2020" name="Front. Plant Sci.">
        <title>Isolation of Rhizosphere Bacteria That Improve Quality and Water Stress Tolerance in Greenhouse Ornamentals.</title>
        <authorList>
            <person name="Nordstedt N.P."/>
            <person name="Jones M.L."/>
        </authorList>
    </citation>
    <scope>NUCLEOTIDE SEQUENCE [LARGE SCALE GENOMIC DNA]</scope>
    <source>
        <strain evidence="1 2">C7D2</strain>
    </source>
</reference>
<comment type="caution">
    <text evidence="1">The sequence shown here is derived from an EMBL/GenBank/DDBJ whole genome shotgun (WGS) entry which is preliminary data.</text>
</comment>
<evidence type="ECO:0000313" key="1">
    <source>
        <dbReference type="EMBL" id="NUT85243.1"/>
    </source>
</evidence>
<evidence type="ECO:0000313" key="2">
    <source>
        <dbReference type="Proteomes" id="UP000536720"/>
    </source>
</evidence>
<proteinExistence type="predicted"/>